<evidence type="ECO:0000256" key="3">
    <source>
        <dbReference type="ARBA" id="ARBA00023052"/>
    </source>
</evidence>
<accession>A0A382WZW4</accession>
<dbReference type="AlphaFoldDB" id="A0A382WZW4"/>
<dbReference type="Pfam" id="PF00676">
    <property type="entry name" value="E1_dh"/>
    <property type="match status" value="1"/>
</dbReference>
<reference evidence="5" key="1">
    <citation type="submission" date="2018-05" db="EMBL/GenBank/DDBJ databases">
        <authorList>
            <person name="Lanie J.A."/>
            <person name="Ng W.-L."/>
            <person name="Kazmierczak K.M."/>
            <person name="Andrzejewski T.M."/>
            <person name="Davidsen T.M."/>
            <person name="Wayne K.J."/>
            <person name="Tettelin H."/>
            <person name="Glass J.I."/>
            <person name="Rusch D."/>
            <person name="Podicherti R."/>
            <person name="Tsui H.-C.T."/>
            <person name="Winkler M.E."/>
        </authorList>
    </citation>
    <scope>NUCLEOTIDE SEQUENCE</scope>
</reference>
<comment type="cofactor">
    <cofactor evidence="1">
        <name>thiamine diphosphate</name>
        <dbReference type="ChEBI" id="CHEBI:58937"/>
    </cofactor>
</comment>
<name>A0A382WZW4_9ZZZZ</name>
<dbReference type="EMBL" id="UINC01163701">
    <property type="protein sequence ID" value="SVD64149.1"/>
    <property type="molecule type" value="Genomic_DNA"/>
</dbReference>
<evidence type="ECO:0000256" key="2">
    <source>
        <dbReference type="ARBA" id="ARBA00023002"/>
    </source>
</evidence>
<proteinExistence type="predicted"/>
<evidence type="ECO:0000259" key="4">
    <source>
        <dbReference type="Pfam" id="PF00676"/>
    </source>
</evidence>
<dbReference type="GO" id="GO:0004739">
    <property type="term" value="F:pyruvate dehydrogenase (acetyl-transferring) activity"/>
    <property type="evidence" value="ECO:0007669"/>
    <property type="project" value="TreeGrafter"/>
</dbReference>
<feature type="non-terminal residue" evidence="5">
    <location>
        <position position="1"/>
    </location>
</feature>
<dbReference type="Gene3D" id="3.40.50.970">
    <property type="match status" value="1"/>
</dbReference>
<dbReference type="PANTHER" id="PTHR11516:SF60">
    <property type="entry name" value="PYRUVATE DEHYDROGENASE E1 COMPONENT SUBUNIT ALPHA"/>
    <property type="match status" value="1"/>
</dbReference>
<sequence length="234" mass="27239">KKNSFKKMKRALVTGVTGLDDLKKVREVKLIPSDLMSFEEEVKTRYENAEIKAPTHLTSGNEEQLIKIFQYVHPNDWIFCSWRNHYHALLHGIPRETLMDLIVRGKSMSVYSKNPKMYCSSIVGGTIPIALGVAKALKMKQDKFLKKNYDKDKDRKVWCFIGDMTFETGIFYEAYKYATNFKLPLQFVVEDNNLSTNTPTDETWKGKRDIPSDVIYYQYTSKYPHHGTGNWILF</sequence>
<dbReference type="InterPro" id="IPR050642">
    <property type="entry name" value="PDH_E1_Alpha_Subunit"/>
</dbReference>
<dbReference type="PANTHER" id="PTHR11516">
    <property type="entry name" value="PYRUVATE DEHYDROGENASE E1 COMPONENT, ALPHA SUBUNIT BACTERIAL AND ORGANELLAR"/>
    <property type="match status" value="1"/>
</dbReference>
<dbReference type="GO" id="GO:0006086">
    <property type="term" value="P:pyruvate decarboxylation to acetyl-CoA"/>
    <property type="evidence" value="ECO:0007669"/>
    <property type="project" value="TreeGrafter"/>
</dbReference>
<dbReference type="InterPro" id="IPR029061">
    <property type="entry name" value="THDP-binding"/>
</dbReference>
<evidence type="ECO:0000256" key="1">
    <source>
        <dbReference type="ARBA" id="ARBA00001964"/>
    </source>
</evidence>
<gene>
    <name evidence="5" type="ORF">METZ01_LOCUS417003</name>
</gene>
<keyword evidence="2" id="KW-0560">Oxidoreductase</keyword>
<feature type="domain" description="Dehydrogenase E1 component" evidence="4">
    <location>
        <begin position="36"/>
        <end position="204"/>
    </location>
</feature>
<dbReference type="InterPro" id="IPR001017">
    <property type="entry name" value="DH_E1"/>
</dbReference>
<organism evidence="5">
    <name type="scientific">marine metagenome</name>
    <dbReference type="NCBI Taxonomy" id="408172"/>
    <lineage>
        <taxon>unclassified sequences</taxon>
        <taxon>metagenomes</taxon>
        <taxon>ecological metagenomes</taxon>
    </lineage>
</organism>
<keyword evidence="3" id="KW-0786">Thiamine pyrophosphate</keyword>
<dbReference type="SUPFAM" id="SSF52518">
    <property type="entry name" value="Thiamin diphosphate-binding fold (THDP-binding)"/>
    <property type="match status" value="1"/>
</dbReference>
<evidence type="ECO:0000313" key="5">
    <source>
        <dbReference type="EMBL" id="SVD64149.1"/>
    </source>
</evidence>
<protein>
    <recommendedName>
        <fullName evidence="4">Dehydrogenase E1 component domain-containing protein</fullName>
    </recommendedName>
</protein>